<reference evidence="2" key="2">
    <citation type="submission" date="2024-02" db="EMBL/GenBank/DDBJ databases">
        <title>The Genome Sequence of Enterococcus diestrammenae JM9A.</title>
        <authorList>
            <person name="Earl A."/>
            <person name="Manson A."/>
            <person name="Gilmore M."/>
            <person name="Sanders J."/>
            <person name="Shea T."/>
            <person name="Howe W."/>
            <person name="Livny J."/>
            <person name="Cuomo C."/>
            <person name="Neafsey D."/>
            <person name="Birren B."/>
        </authorList>
    </citation>
    <scope>NUCLEOTIDE SEQUENCE</scope>
    <source>
        <strain evidence="2">JM9A</strain>
    </source>
</reference>
<dbReference type="SUPFAM" id="SSF55298">
    <property type="entry name" value="YjgF-like"/>
    <property type="match status" value="1"/>
</dbReference>
<dbReference type="InterPro" id="IPR006056">
    <property type="entry name" value="RidA"/>
</dbReference>
<accession>A0ABV0F5D0</accession>
<comment type="similarity">
    <text evidence="1">Belongs to the RutC family.</text>
</comment>
<evidence type="ECO:0000256" key="1">
    <source>
        <dbReference type="ARBA" id="ARBA00010552"/>
    </source>
</evidence>
<dbReference type="EMBL" id="MAEI02000001">
    <property type="protein sequence ID" value="MEO1782198.1"/>
    <property type="molecule type" value="Genomic_DNA"/>
</dbReference>
<dbReference type="InterPro" id="IPR006175">
    <property type="entry name" value="YjgF/YER057c/UK114"/>
</dbReference>
<evidence type="ECO:0000313" key="3">
    <source>
        <dbReference type="Proteomes" id="UP001429357"/>
    </source>
</evidence>
<dbReference type="InterPro" id="IPR035959">
    <property type="entry name" value="RutC-like_sf"/>
</dbReference>
<dbReference type="PANTHER" id="PTHR11803">
    <property type="entry name" value="2-IMINOBUTANOATE/2-IMINOPROPANOATE DEAMINASE RIDA"/>
    <property type="match status" value="1"/>
</dbReference>
<comment type="caution">
    <text evidence="2">The sequence shown here is derived from an EMBL/GenBank/DDBJ whole genome shotgun (WGS) entry which is preliminary data.</text>
</comment>
<proteinExistence type="inferred from homology"/>
<organism evidence="2 3">
    <name type="scientific">Enterococcus diestrammenae</name>
    <dbReference type="NCBI Taxonomy" id="1155073"/>
    <lineage>
        <taxon>Bacteria</taxon>
        <taxon>Bacillati</taxon>
        <taxon>Bacillota</taxon>
        <taxon>Bacilli</taxon>
        <taxon>Lactobacillales</taxon>
        <taxon>Enterococcaceae</taxon>
        <taxon>Enterococcus</taxon>
    </lineage>
</organism>
<dbReference type="NCBIfam" id="TIGR00004">
    <property type="entry name" value="Rid family detoxifying hydrolase"/>
    <property type="match status" value="1"/>
</dbReference>
<dbReference type="Pfam" id="PF01042">
    <property type="entry name" value="Ribonuc_L-PSP"/>
    <property type="match status" value="1"/>
</dbReference>
<evidence type="ECO:0000313" key="2">
    <source>
        <dbReference type="EMBL" id="MEO1782198.1"/>
    </source>
</evidence>
<name>A0ABV0F5D0_9ENTE</name>
<dbReference type="CDD" id="cd00448">
    <property type="entry name" value="YjgF_YER057c_UK114_family"/>
    <property type="match status" value="1"/>
</dbReference>
<gene>
    <name evidence="2" type="ORF">BAU18_001791</name>
</gene>
<dbReference type="Proteomes" id="UP001429357">
    <property type="component" value="Unassembled WGS sequence"/>
</dbReference>
<dbReference type="PANTHER" id="PTHR11803:SF39">
    <property type="entry name" value="2-IMINOBUTANOATE_2-IMINOPROPANOATE DEAMINASE"/>
    <property type="match status" value="1"/>
</dbReference>
<reference evidence="2" key="1">
    <citation type="submission" date="2016-06" db="EMBL/GenBank/DDBJ databases">
        <authorList>
            <person name="Van Tyne D."/>
        </authorList>
    </citation>
    <scope>NUCLEOTIDE SEQUENCE</scope>
    <source>
        <strain evidence="2">JM9A</strain>
    </source>
</reference>
<keyword evidence="3" id="KW-1185">Reference proteome</keyword>
<dbReference type="Gene3D" id="3.30.1330.40">
    <property type="entry name" value="RutC-like"/>
    <property type="match status" value="1"/>
</dbReference>
<sequence>MNKMFNATKGPAAVGPYSHAVIAGNTIYVSGQLGIDPAKGQLVEGVVYQAKQGFINLEGILKEAGFQLSDVVKTTVFLTDMGNFAEVNAVYGEYFSEWKPARSCVAVQSLPLGGEFEIEVVAVK</sequence>
<dbReference type="RefSeq" id="WP_430623413.1">
    <property type="nucleotide sequence ID" value="NZ_MAEI02000001.1"/>
</dbReference>
<protein>
    <submittedName>
        <fullName evidence="2">2-iminobutanoate/2-iminopropanoate deaminase</fullName>
    </submittedName>
</protein>